<comment type="subcellular location">
    <subcellularLocation>
        <location evidence="1">Membrane</location>
        <topology evidence="1">Multi-pass membrane protein</topology>
    </subcellularLocation>
</comment>
<feature type="transmembrane region" description="Helical" evidence="6">
    <location>
        <begin position="382"/>
        <end position="403"/>
    </location>
</feature>
<feature type="transmembrane region" description="Helical" evidence="6">
    <location>
        <begin position="337"/>
        <end position="370"/>
    </location>
</feature>
<feature type="transmembrane region" description="Helical" evidence="6">
    <location>
        <begin position="71"/>
        <end position="91"/>
    </location>
</feature>
<name>A0A450VNF1_9GAMM</name>
<gene>
    <name evidence="7" type="ORF">BECKLPF1236A_GA0070988_1000242</name>
    <name evidence="8" type="ORF">BECKLPF1236C_GA0070990_100061</name>
</gene>
<dbReference type="EMBL" id="CAADFP010000006">
    <property type="protein sequence ID" value="VFK23483.1"/>
    <property type="molecule type" value="Genomic_DNA"/>
</dbReference>
<sequence>MTLPALLMIFFFLALITYSLRRVFVAGSTLTDVTDYLYAGSSLPKKDLWRTAIASNFQAASNLFIGIQLGYLYGANLVITAFAYTGGFWLLKRLVVSQTDEQLATVFQRNELPYDRLLPVLTPKWRMVLNFFIYASILFVAVLEVWLAVKFIGEVSAPVLGVDASMATSIFPAMIVAIVVVAALFFYVYVGGYRAIVATDEYQLNLISIMLIFLIGGCGLAIFPLIGEGSAFHGNSFVYGSGNSGFSILGLGLALGFSFLNLFWPLLNPQQWQRAQAANNAKEYLSSLRPTMIGIGISWSIPVLVGALLAGFISDIDVSLIAVYPFQEWLKVDESGFVAPIILAFCAAGILAAALSTSDTVVMAFIAYILGGDRKEILLGDARQKSVGVTVIIFIAALVIYVRDPSIEQFLFAVFTALVIFAPAFVHYVYSGGSTAFSRPLPSKILIGFFVASYLFVVWVNLFASGPIAEYAYYLPFPIFVLGLILVVGVKRMDMQGT</sequence>
<feature type="transmembrane region" description="Helical" evidence="6">
    <location>
        <begin position="288"/>
        <end position="313"/>
    </location>
</feature>
<evidence type="ECO:0000256" key="3">
    <source>
        <dbReference type="ARBA" id="ARBA00022692"/>
    </source>
</evidence>
<feature type="transmembrane region" description="Helical" evidence="6">
    <location>
        <begin position="246"/>
        <end position="267"/>
    </location>
</feature>
<dbReference type="InterPro" id="IPR038377">
    <property type="entry name" value="Na/Glc_symporter_sf"/>
</dbReference>
<feature type="transmembrane region" description="Helical" evidence="6">
    <location>
        <begin position="471"/>
        <end position="490"/>
    </location>
</feature>
<evidence type="ECO:0000313" key="8">
    <source>
        <dbReference type="EMBL" id="VFK23483.1"/>
    </source>
</evidence>
<reference evidence="7" key="1">
    <citation type="submission" date="2019-02" db="EMBL/GenBank/DDBJ databases">
        <authorList>
            <person name="Gruber-Vodicka R. H."/>
            <person name="Seah K. B. B."/>
        </authorList>
    </citation>
    <scope>NUCLEOTIDE SEQUENCE</scope>
    <source>
        <strain evidence="7">BECK_S312</strain>
        <strain evidence="8">BECK_S426</strain>
    </source>
</reference>
<keyword evidence="4 6" id="KW-1133">Transmembrane helix</keyword>
<protein>
    <submittedName>
        <fullName evidence="7">Na+/proline symporter</fullName>
    </submittedName>
</protein>
<feature type="transmembrane region" description="Helical" evidence="6">
    <location>
        <begin position="169"/>
        <end position="190"/>
    </location>
</feature>
<organism evidence="7">
    <name type="scientific">Candidatus Kentrum sp. LPFa</name>
    <dbReference type="NCBI Taxonomy" id="2126335"/>
    <lineage>
        <taxon>Bacteria</taxon>
        <taxon>Pseudomonadati</taxon>
        <taxon>Pseudomonadota</taxon>
        <taxon>Gammaproteobacteria</taxon>
        <taxon>Candidatus Kentrum</taxon>
    </lineage>
</organism>
<dbReference type="Gene3D" id="1.20.1730.10">
    <property type="entry name" value="Sodium/glucose cotransporter"/>
    <property type="match status" value="1"/>
</dbReference>
<feature type="transmembrane region" description="Helical" evidence="6">
    <location>
        <begin position="445"/>
        <end position="465"/>
    </location>
</feature>
<comment type="similarity">
    <text evidence="2">Belongs to the sodium:solute symporter (SSF) (TC 2.A.21) family.</text>
</comment>
<dbReference type="AlphaFoldDB" id="A0A450VNF1"/>
<feature type="transmembrane region" description="Helical" evidence="6">
    <location>
        <begin position="409"/>
        <end position="433"/>
    </location>
</feature>
<dbReference type="GO" id="GO:0016020">
    <property type="term" value="C:membrane"/>
    <property type="evidence" value="ECO:0007669"/>
    <property type="project" value="UniProtKB-SubCell"/>
</dbReference>
<feature type="transmembrane region" description="Helical" evidence="6">
    <location>
        <begin position="202"/>
        <end position="226"/>
    </location>
</feature>
<evidence type="ECO:0000256" key="4">
    <source>
        <dbReference type="ARBA" id="ARBA00022989"/>
    </source>
</evidence>
<evidence type="ECO:0000256" key="5">
    <source>
        <dbReference type="ARBA" id="ARBA00023136"/>
    </source>
</evidence>
<accession>A0A450VNF1</accession>
<dbReference type="EMBL" id="CAADFM010000002">
    <property type="protein sequence ID" value="VFK06328.1"/>
    <property type="molecule type" value="Genomic_DNA"/>
</dbReference>
<evidence type="ECO:0000256" key="1">
    <source>
        <dbReference type="ARBA" id="ARBA00004141"/>
    </source>
</evidence>
<evidence type="ECO:0000313" key="7">
    <source>
        <dbReference type="EMBL" id="VFK06328.1"/>
    </source>
</evidence>
<feature type="transmembrane region" description="Helical" evidence="6">
    <location>
        <begin position="128"/>
        <end position="149"/>
    </location>
</feature>
<keyword evidence="5 6" id="KW-0472">Membrane</keyword>
<proteinExistence type="inferred from homology"/>
<dbReference type="GO" id="GO:0022857">
    <property type="term" value="F:transmembrane transporter activity"/>
    <property type="evidence" value="ECO:0007669"/>
    <property type="project" value="InterPro"/>
</dbReference>
<evidence type="ECO:0000256" key="2">
    <source>
        <dbReference type="ARBA" id="ARBA00006434"/>
    </source>
</evidence>
<dbReference type="PROSITE" id="PS50283">
    <property type="entry name" value="NA_SOLUT_SYMP_3"/>
    <property type="match status" value="1"/>
</dbReference>
<dbReference type="InterPro" id="IPR001734">
    <property type="entry name" value="Na/solute_symporter"/>
</dbReference>
<evidence type="ECO:0000256" key="6">
    <source>
        <dbReference type="SAM" id="Phobius"/>
    </source>
</evidence>
<keyword evidence="3 6" id="KW-0812">Transmembrane</keyword>